<keyword evidence="3" id="KW-0809">Transit peptide</keyword>
<keyword evidence="5" id="KW-0496">Mitochondrion</keyword>
<dbReference type="GO" id="GO:0006412">
    <property type="term" value="P:translation"/>
    <property type="evidence" value="ECO:0007669"/>
    <property type="project" value="InterPro"/>
</dbReference>
<evidence type="ECO:0000256" key="7">
    <source>
        <dbReference type="ARBA" id="ARBA00039935"/>
    </source>
</evidence>
<gene>
    <name evidence="12 13" type="primary">LOC103512586</name>
</gene>
<evidence type="ECO:0000256" key="1">
    <source>
        <dbReference type="ARBA" id="ARBA00004173"/>
    </source>
</evidence>
<dbReference type="InterPro" id="IPR051991">
    <property type="entry name" value="Mitoribosomal_protein_bL32"/>
</dbReference>
<evidence type="ECO:0000313" key="11">
    <source>
        <dbReference type="Proteomes" id="UP000079169"/>
    </source>
</evidence>
<dbReference type="PaxDb" id="121845-A0A1S3D874"/>
<evidence type="ECO:0000256" key="3">
    <source>
        <dbReference type="ARBA" id="ARBA00022946"/>
    </source>
</evidence>
<reference evidence="12 13" key="1">
    <citation type="submission" date="2025-04" db="UniProtKB">
        <authorList>
            <consortium name="RefSeq"/>
        </authorList>
    </citation>
    <scope>IDENTIFICATION</scope>
</reference>
<dbReference type="PANTHER" id="PTHR21026">
    <property type="entry name" value="39S RIBOSOMAL PROTEIN L32, MITOCHONDRIAL"/>
    <property type="match status" value="1"/>
</dbReference>
<dbReference type="AlphaFoldDB" id="A0A1S3D874"/>
<dbReference type="GeneID" id="103512586"/>
<comment type="function">
    <text evidence="9">Component of the mitochondrial large ribosomal subunit (mt-LSU). The mitochondrial ribosome (mitoribosome) is a large ribonucleoprotein complex responsible for the synthesis of proteins inside mitochondria.</text>
</comment>
<comment type="similarity">
    <text evidence="2">Belongs to the bacterial ribosomal protein bL32 family.</text>
</comment>
<dbReference type="InterPro" id="IPR002677">
    <property type="entry name" value="Ribosomal_bL32"/>
</dbReference>
<dbReference type="KEGG" id="dci:103512586"/>
<evidence type="ECO:0000256" key="9">
    <source>
        <dbReference type="ARBA" id="ARBA00045766"/>
    </source>
</evidence>
<feature type="region of interest" description="Disordered" evidence="10">
    <location>
        <begin position="181"/>
        <end position="204"/>
    </location>
</feature>
<evidence type="ECO:0000313" key="13">
    <source>
        <dbReference type="RefSeq" id="XP_026681822.1"/>
    </source>
</evidence>
<keyword evidence="4 12" id="KW-0689">Ribosomal protein</keyword>
<evidence type="ECO:0000256" key="4">
    <source>
        <dbReference type="ARBA" id="ARBA00022980"/>
    </source>
</evidence>
<organism evidence="11 12">
    <name type="scientific">Diaphorina citri</name>
    <name type="common">Asian citrus psyllid</name>
    <dbReference type="NCBI Taxonomy" id="121845"/>
    <lineage>
        <taxon>Eukaryota</taxon>
        <taxon>Metazoa</taxon>
        <taxon>Ecdysozoa</taxon>
        <taxon>Arthropoda</taxon>
        <taxon>Hexapoda</taxon>
        <taxon>Insecta</taxon>
        <taxon>Pterygota</taxon>
        <taxon>Neoptera</taxon>
        <taxon>Paraneoptera</taxon>
        <taxon>Hemiptera</taxon>
        <taxon>Sternorrhyncha</taxon>
        <taxon>Psylloidea</taxon>
        <taxon>Psyllidae</taxon>
        <taxon>Diaphorininae</taxon>
        <taxon>Diaphorina</taxon>
    </lineage>
</organism>
<evidence type="ECO:0000256" key="2">
    <source>
        <dbReference type="ARBA" id="ARBA00008560"/>
    </source>
</evidence>
<protein>
    <recommendedName>
        <fullName evidence="7">Large ribosomal subunit protein bL32m</fullName>
    </recommendedName>
    <alternativeName>
        <fullName evidence="8">39S ribosomal protein L32, mitochondrial</fullName>
    </alternativeName>
</protein>
<evidence type="ECO:0000256" key="5">
    <source>
        <dbReference type="ARBA" id="ARBA00023128"/>
    </source>
</evidence>
<dbReference type="RefSeq" id="XP_008475585.1">
    <property type="nucleotide sequence ID" value="XM_008477363.3"/>
</dbReference>
<evidence type="ECO:0000256" key="8">
    <source>
        <dbReference type="ARBA" id="ARBA00042577"/>
    </source>
</evidence>
<dbReference type="GO" id="GO:0005762">
    <property type="term" value="C:mitochondrial large ribosomal subunit"/>
    <property type="evidence" value="ECO:0007669"/>
    <property type="project" value="TreeGrafter"/>
</dbReference>
<dbReference type="CTD" id="64983"/>
<keyword evidence="6" id="KW-0687">Ribonucleoprotein</keyword>
<evidence type="ECO:0000256" key="10">
    <source>
        <dbReference type="SAM" id="MobiDB-lite"/>
    </source>
</evidence>
<name>A0A1S3D874_DIACI</name>
<dbReference type="SUPFAM" id="SSF57829">
    <property type="entry name" value="Zn-binding ribosomal proteins"/>
    <property type="match status" value="1"/>
</dbReference>
<feature type="compositionally biased region" description="Polar residues" evidence="10">
    <location>
        <begin position="183"/>
        <end position="193"/>
    </location>
</feature>
<dbReference type="RefSeq" id="XP_026681822.1">
    <property type="nucleotide sequence ID" value="XM_026826021.1"/>
</dbReference>
<dbReference type="Proteomes" id="UP000079169">
    <property type="component" value="Unplaced"/>
</dbReference>
<dbReference type="GO" id="GO:0003735">
    <property type="term" value="F:structural constituent of ribosome"/>
    <property type="evidence" value="ECO:0007669"/>
    <property type="project" value="InterPro"/>
</dbReference>
<dbReference type="Pfam" id="PF01783">
    <property type="entry name" value="Ribosomal_L32p"/>
    <property type="match status" value="1"/>
</dbReference>
<feature type="compositionally biased region" description="Basic and acidic residues" evidence="10">
    <location>
        <begin position="194"/>
        <end position="204"/>
    </location>
</feature>
<dbReference type="STRING" id="121845.A0A1S3D874"/>
<evidence type="ECO:0000313" key="12">
    <source>
        <dbReference type="RefSeq" id="XP_008475585.1"/>
    </source>
</evidence>
<dbReference type="PANTHER" id="PTHR21026:SF2">
    <property type="entry name" value="LARGE RIBOSOMAL SUBUNIT PROTEIN BL32M"/>
    <property type="match status" value="1"/>
</dbReference>
<sequence length="204" mass="23142">MLTKAQLVLSKLKYGVLSLEHTLACTLGFQPPPPIDFNVAVTQISSVLTPKPVTKLSLKELFDTSILWAVPKKRRSLERRMNRKYGSKDQVWKMLMPRTDLTVCNTCGYTHHSKTLCGNCYAKIKEETTRLQDKIVEALGLNPVDKEVVVLYKGEKEHASEEFSETHRVIEVEGERPPWFSKNLLQKTTQKPSDSTDVKPTELG</sequence>
<keyword evidence="11" id="KW-1185">Reference proteome</keyword>
<comment type="subcellular location">
    <subcellularLocation>
        <location evidence="1">Mitochondrion</location>
    </subcellularLocation>
</comment>
<proteinExistence type="inferred from homology"/>
<accession>A0A1S3D874</accession>
<evidence type="ECO:0000256" key="6">
    <source>
        <dbReference type="ARBA" id="ARBA00023274"/>
    </source>
</evidence>
<dbReference type="InterPro" id="IPR011332">
    <property type="entry name" value="Ribosomal_zn-bd"/>
</dbReference>